<gene>
    <name evidence="5" type="ORF">SOCEGT47_042290</name>
</gene>
<keyword evidence="1" id="KW-0560">Oxidoreductase</keyword>
<feature type="domain" description="Pyruvate flavodoxin/ferredoxin oxidoreductase pyrimidine binding" evidence="3">
    <location>
        <begin position="46"/>
        <end position="151"/>
    </location>
</feature>
<feature type="region of interest" description="Disordered" evidence="2">
    <location>
        <begin position="177"/>
        <end position="199"/>
    </location>
</feature>
<dbReference type="OrthoDB" id="9794954at2"/>
<proteinExistence type="predicted"/>
<dbReference type="Pfam" id="PF01855">
    <property type="entry name" value="POR_N"/>
    <property type="match status" value="1"/>
</dbReference>
<evidence type="ECO:0008006" key="7">
    <source>
        <dbReference type="Google" id="ProtNLM"/>
    </source>
</evidence>
<dbReference type="GO" id="GO:0016491">
    <property type="term" value="F:oxidoreductase activity"/>
    <property type="evidence" value="ECO:0007669"/>
    <property type="project" value="UniProtKB-KW"/>
</dbReference>
<dbReference type="InterPro" id="IPR033412">
    <property type="entry name" value="PFOR_II"/>
</dbReference>
<dbReference type="PANTHER" id="PTHR32154:SF0">
    <property type="entry name" value="PYRUVATE-FLAVODOXIN OXIDOREDUCTASE-RELATED"/>
    <property type="match status" value="1"/>
</dbReference>
<evidence type="ECO:0000256" key="1">
    <source>
        <dbReference type="ARBA" id="ARBA00023002"/>
    </source>
</evidence>
<dbReference type="EMBL" id="CP012670">
    <property type="protein sequence ID" value="AUX23700.1"/>
    <property type="molecule type" value="Genomic_DNA"/>
</dbReference>
<evidence type="ECO:0000259" key="3">
    <source>
        <dbReference type="Pfam" id="PF01855"/>
    </source>
</evidence>
<sequence>MTAPDSLGSPPDPAAVIATVEVAAGSVLFAAHAAVPGDLPIERAASATLAIRGAVERARAGQRASVVLGAHELVGALAALGEAAAVRTPITVHVIERRGGLAVGRDELAPALDVGAGVLVTWSNQEAADMVLVARRAAEDSETPFLHIVDALPSDVAALGGARELAAGFLGSERTAPTFKDVAPGDTDDDGGPRPQGRGVIRKRAERSFAARVPFALTSAMRELCELTSRPLGAIERVDTADAEEIMVAVGCAFPAAREVVRSLRAQGRRVGLVGVRALRPFFSADVVKTLGRARAIVVLEPLDVPLAPSGPVAAGVKAAFADALTWAPGFPGVGRIPPIISATFATIDGAISEREVRLSLAEIASGERARRLVVFGSDG</sequence>
<dbReference type="Gene3D" id="3.40.50.920">
    <property type="match status" value="1"/>
</dbReference>
<dbReference type="RefSeq" id="WP_129349053.1">
    <property type="nucleotide sequence ID" value="NZ_CP012670.1"/>
</dbReference>
<dbReference type="GO" id="GO:0006979">
    <property type="term" value="P:response to oxidative stress"/>
    <property type="evidence" value="ECO:0007669"/>
    <property type="project" value="TreeGrafter"/>
</dbReference>
<dbReference type="Gene3D" id="3.40.50.970">
    <property type="match status" value="1"/>
</dbReference>
<evidence type="ECO:0000259" key="4">
    <source>
        <dbReference type="Pfam" id="PF17147"/>
    </source>
</evidence>
<dbReference type="SUPFAM" id="SSF52518">
    <property type="entry name" value="Thiamin diphosphate-binding fold (THDP-binding)"/>
    <property type="match status" value="1"/>
</dbReference>
<evidence type="ECO:0000313" key="6">
    <source>
        <dbReference type="Proteomes" id="UP000295781"/>
    </source>
</evidence>
<dbReference type="InterPro" id="IPR002880">
    <property type="entry name" value="Pyrv_Fd/Flavodoxin_OxRdtase_N"/>
</dbReference>
<evidence type="ECO:0000256" key="2">
    <source>
        <dbReference type="SAM" id="MobiDB-lite"/>
    </source>
</evidence>
<feature type="domain" description="Pyruvate:ferredoxin oxidoreductase core" evidence="4">
    <location>
        <begin position="243"/>
        <end position="323"/>
    </location>
</feature>
<protein>
    <recommendedName>
        <fullName evidence="7">Pyruvate:ferredoxin oxidoreductase core domain-containing protein</fullName>
    </recommendedName>
</protein>
<accession>A0A4P2Q328</accession>
<reference evidence="5 6" key="1">
    <citation type="submission" date="2015-09" db="EMBL/GenBank/DDBJ databases">
        <title>Sorangium comparison.</title>
        <authorList>
            <person name="Zaburannyi N."/>
            <person name="Bunk B."/>
            <person name="Overmann J."/>
            <person name="Mueller R."/>
        </authorList>
    </citation>
    <scope>NUCLEOTIDE SEQUENCE [LARGE SCALE GENOMIC DNA]</scope>
    <source>
        <strain evidence="5 6">So ceGT47</strain>
    </source>
</reference>
<dbReference type="Pfam" id="PF17147">
    <property type="entry name" value="PFOR_II"/>
    <property type="match status" value="1"/>
</dbReference>
<dbReference type="InterPro" id="IPR029061">
    <property type="entry name" value="THDP-binding"/>
</dbReference>
<organism evidence="5 6">
    <name type="scientific">Sorangium cellulosum</name>
    <name type="common">Polyangium cellulosum</name>
    <dbReference type="NCBI Taxonomy" id="56"/>
    <lineage>
        <taxon>Bacteria</taxon>
        <taxon>Pseudomonadati</taxon>
        <taxon>Myxococcota</taxon>
        <taxon>Polyangia</taxon>
        <taxon>Polyangiales</taxon>
        <taxon>Polyangiaceae</taxon>
        <taxon>Sorangium</taxon>
    </lineage>
</organism>
<dbReference type="InterPro" id="IPR009014">
    <property type="entry name" value="Transketo_C/PFOR_II"/>
</dbReference>
<dbReference type="PANTHER" id="PTHR32154">
    <property type="entry name" value="PYRUVATE-FLAVODOXIN OXIDOREDUCTASE-RELATED"/>
    <property type="match status" value="1"/>
</dbReference>
<dbReference type="SUPFAM" id="SSF52922">
    <property type="entry name" value="TK C-terminal domain-like"/>
    <property type="match status" value="1"/>
</dbReference>
<name>A0A4P2Q328_SORCE</name>
<dbReference type="Proteomes" id="UP000295781">
    <property type="component" value="Chromosome"/>
</dbReference>
<dbReference type="InterPro" id="IPR050722">
    <property type="entry name" value="Pyruvate:ferred/Flavod_OxRd"/>
</dbReference>
<evidence type="ECO:0000313" key="5">
    <source>
        <dbReference type="EMBL" id="AUX23700.1"/>
    </source>
</evidence>
<dbReference type="AlphaFoldDB" id="A0A4P2Q328"/>